<feature type="region of interest" description="Disordered" evidence="1">
    <location>
        <begin position="1"/>
        <end position="22"/>
    </location>
</feature>
<dbReference type="EMBL" id="BOPV01000001">
    <property type="protein sequence ID" value="GIL39527.1"/>
    <property type="molecule type" value="Genomic_DNA"/>
</dbReference>
<keyword evidence="3" id="KW-1185">Reference proteome</keyword>
<organism evidence="2 3">
    <name type="scientific">Roseiterribacter gracilis</name>
    <dbReference type="NCBI Taxonomy" id="2812848"/>
    <lineage>
        <taxon>Bacteria</taxon>
        <taxon>Pseudomonadati</taxon>
        <taxon>Pseudomonadota</taxon>
        <taxon>Alphaproteobacteria</taxon>
        <taxon>Rhodospirillales</taxon>
        <taxon>Roseiterribacteraceae</taxon>
        <taxon>Roseiterribacter</taxon>
    </lineage>
</organism>
<sequence>MIAAFAVAGASPSWAQETTKPEVTIQRPDTTIVPGKTYRLNDFDKKKIEAQKQKEYEEAAAKAFGGRPVTDPAADLAQVNTNPRDRSTGNAAVKKLIDSRPGATFNY</sequence>
<dbReference type="Proteomes" id="UP000681075">
    <property type="component" value="Unassembled WGS sequence"/>
</dbReference>
<evidence type="ECO:0000256" key="1">
    <source>
        <dbReference type="SAM" id="MobiDB-lite"/>
    </source>
</evidence>
<comment type="caution">
    <text evidence="2">The sequence shown here is derived from an EMBL/GenBank/DDBJ whole genome shotgun (WGS) entry which is preliminary data.</text>
</comment>
<gene>
    <name evidence="2" type="ORF">TMPK1_17640</name>
</gene>
<protein>
    <submittedName>
        <fullName evidence="2">Uncharacterized protein</fullName>
    </submittedName>
</protein>
<dbReference type="AlphaFoldDB" id="A0A8S8XDS4"/>
<name>A0A8S8XDS4_9PROT</name>
<evidence type="ECO:0000313" key="3">
    <source>
        <dbReference type="Proteomes" id="UP000681075"/>
    </source>
</evidence>
<reference evidence="2" key="1">
    <citation type="submission" date="2021-02" db="EMBL/GenBank/DDBJ databases">
        <title>Genome sequence of Rhodospirillales sp. strain TMPK1 isolated from soil.</title>
        <authorList>
            <person name="Nakai R."/>
            <person name="Kusada H."/>
            <person name="Tamaki H."/>
        </authorList>
    </citation>
    <scope>NUCLEOTIDE SEQUENCE</scope>
    <source>
        <strain evidence="2">TMPK1</strain>
    </source>
</reference>
<proteinExistence type="predicted"/>
<evidence type="ECO:0000313" key="2">
    <source>
        <dbReference type="EMBL" id="GIL39527.1"/>
    </source>
</evidence>
<accession>A0A8S8XDS4</accession>
<feature type="region of interest" description="Disordered" evidence="1">
    <location>
        <begin position="63"/>
        <end position="95"/>
    </location>
</feature>